<dbReference type="Gene3D" id="3.40.50.300">
    <property type="entry name" value="P-loop containing nucleotide triphosphate hydrolases"/>
    <property type="match status" value="1"/>
</dbReference>
<organism evidence="2 3">
    <name type="scientific">Polyangium fumosum</name>
    <dbReference type="NCBI Taxonomy" id="889272"/>
    <lineage>
        <taxon>Bacteria</taxon>
        <taxon>Pseudomonadati</taxon>
        <taxon>Myxococcota</taxon>
        <taxon>Polyangia</taxon>
        <taxon>Polyangiales</taxon>
        <taxon>Polyangiaceae</taxon>
        <taxon>Polyangium</taxon>
    </lineage>
</organism>
<evidence type="ECO:0000313" key="3">
    <source>
        <dbReference type="Proteomes" id="UP000309215"/>
    </source>
</evidence>
<name>A0A4U1JFT5_9BACT</name>
<reference evidence="2 3" key="1">
    <citation type="submission" date="2019-04" db="EMBL/GenBank/DDBJ databases">
        <authorList>
            <person name="Li Y."/>
            <person name="Wang J."/>
        </authorList>
    </citation>
    <scope>NUCLEOTIDE SEQUENCE [LARGE SCALE GENOMIC DNA]</scope>
    <source>
        <strain evidence="2 3">DSM 14668</strain>
    </source>
</reference>
<dbReference type="EMBL" id="SSMQ01000008">
    <property type="protein sequence ID" value="TKD09967.1"/>
    <property type="molecule type" value="Genomic_DNA"/>
</dbReference>
<proteinExistence type="predicted"/>
<dbReference type="AlphaFoldDB" id="A0A4U1JFT5"/>
<dbReference type="InterPro" id="IPR041685">
    <property type="entry name" value="AAA_GajA/Old/RecF-like"/>
</dbReference>
<accession>A0A4U1JFT5</accession>
<dbReference type="InterPro" id="IPR051396">
    <property type="entry name" value="Bact_Antivir_Def_Nuclease"/>
</dbReference>
<comment type="caution">
    <text evidence="2">The sequence shown here is derived from an EMBL/GenBank/DDBJ whole genome shotgun (WGS) entry which is preliminary data.</text>
</comment>
<sequence length="525" mass="58400">MGLEALRVKNLRSLSDTPQIPIRPITVLVGRNSSGKSTFLRTFPLLKQSVERPTESPILWYLQRRIDFGTLNNAINDRATERTVTFEFTVLLPLSTEVTLRDTPPRFHVSMTLAEGQPPHGSFVQGYDITQPDFAVTASLRFSPTGRLLSFTVDGADMMPQDLDMALSGIAYLLPNIRPGSHGKVKYQPVVPPLHLDPPKWRDTDYDEALLNELARSLRPLYHGKTHDKTLVEIADHVSLGGHDAMWQHLERDSGLSVKKDARKDGHFGHVFQEIFYRTFARLVPWVLDAADMQIADFMSRVAYLAPLRATADRSYRLQDISVDDVDPDGQNLAMFMYSLSEAERASFAAFTEEHLEFESKIDISGLNAEILVREPGGSRHINLVDIGFGYTEVLPLMAILWSTCCRERGADDPPTSLLAIEQPELHLHPAHQVKLAGAIASAWRTSRDAGREVKIMVETHSEGIVNGLGALIQKGVIGAEDVQIVIFDQDPETRQTDVRIAGYTPDGALNDAWPFGFFAPVADG</sequence>
<gene>
    <name evidence="2" type="ORF">E8A74_10175</name>
</gene>
<feature type="domain" description="Endonuclease GajA/Old nuclease/RecF-like AAA" evidence="1">
    <location>
        <begin position="1"/>
        <end position="48"/>
    </location>
</feature>
<dbReference type="Proteomes" id="UP000309215">
    <property type="component" value="Unassembled WGS sequence"/>
</dbReference>
<protein>
    <recommendedName>
        <fullName evidence="1">Endonuclease GajA/Old nuclease/RecF-like AAA domain-containing protein</fullName>
    </recommendedName>
</protein>
<dbReference type="RefSeq" id="WP_136928766.1">
    <property type="nucleotide sequence ID" value="NZ_SSMQ01000008.1"/>
</dbReference>
<dbReference type="Pfam" id="PF13175">
    <property type="entry name" value="AAA_15"/>
    <property type="match status" value="2"/>
</dbReference>
<evidence type="ECO:0000313" key="2">
    <source>
        <dbReference type="EMBL" id="TKD09967.1"/>
    </source>
</evidence>
<feature type="domain" description="Endonuclease GajA/Old nuclease/RecF-like AAA" evidence="1">
    <location>
        <begin position="372"/>
        <end position="466"/>
    </location>
</feature>
<dbReference type="SUPFAM" id="SSF52540">
    <property type="entry name" value="P-loop containing nucleoside triphosphate hydrolases"/>
    <property type="match status" value="1"/>
</dbReference>
<evidence type="ECO:0000259" key="1">
    <source>
        <dbReference type="Pfam" id="PF13175"/>
    </source>
</evidence>
<keyword evidence="3" id="KW-1185">Reference proteome</keyword>
<dbReference type="PANTHER" id="PTHR43581:SF2">
    <property type="entry name" value="EXCINUCLEASE ATPASE SUBUNIT"/>
    <property type="match status" value="1"/>
</dbReference>
<dbReference type="OrthoDB" id="3322489at2"/>
<dbReference type="InterPro" id="IPR027417">
    <property type="entry name" value="P-loop_NTPase"/>
</dbReference>
<dbReference type="PANTHER" id="PTHR43581">
    <property type="entry name" value="ATP/GTP PHOSPHATASE"/>
    <property type="match status" value="1"/>
</dbReference>